<evidence type="ECO:0000256" key="1">
    <source>
        <dbReference type="SAM" id="Phobius"/>
    </source>
</evidence>
<dbReference type="RefSeq" id="WP_168057753.1">
    <property type="nucleotide sequence ID" value="NZ_VTOW01000001.1"/>
</dbReference>
<name>A0A7X6I9I5_9BACT</name>
<keyword evidence="1" id="KW-0472">Membrane</keyword>
<protein>
    <submittedName>
        <fullName evidence="2">Uncharacterized protein</fullName>
    </submittedName>
</protein>
<proteinExistence type="predicted"/>
<keyword evidence="1" id="KW-1133">Transmembrane helix</keyword>
<sequence length="343" mass="39379">MPEKEKRTDGWAKMESFAKILAGFSAAVSAILIPVLINSYTEENRRAEMFVRTMTEREKADTDIRQSMFETLLNGYLGSLKEDFVKADEDAFRRRIMFLELLTINFQEFFNAKPLFEEVYTGLERKRTAAQTDAERKKWEDLERQIIRVSMNIVSRQSKMLNNIGTSSVFNIEKEEPICVRLYNREEFATLRKQDGTPFQSFLPGRCLEPGSTNNGGDGLAETLINLVDLTGDTRRQSLEIMPVSVNKAYATIQVGIYDDLFKGDVLQGSLLKGSLQFDISYFDLPYMDNTKLSDGSRFALVLRDVVGDSVEIEAIRFRNDFMSLRDRPFFEEMLQKLEKEGS</sequence>
<accession>A0A7X6I9I5</accession>
<dbReference type="Proteomes" id="UP000534783">
    <property type="component" value="Unassembled WGS sequence"/>
</dbReference>
<dbReference type="AlphaFoldDB" id="A0A7X6I9I5"/>
<organism evidence="2 3">
    <name type="scientific">Candidatus Manganitrophus noduliformans</name>
    <dbReference type="NCBI Taxonomy" id="2606439"/>
    <lineage>
        <taxon>Bacteria</taxon>
        <taxon>Pseudomonadati</taxon>
        <taxon>Nitrospirota</taxon>
        <taxon>Nitrospiria</taxon>
        <taxon>Candidatus Troglogloeales</taxon>
        <taxon>Candidatus Manganitrophaceae</taxon>
        <taxon>Candidatus Manganitrophus</taxon>
    </lineage>
</organism>
<keyword evidence="3" id="KW-1185">Reference proteome</keyword>
<keyword evidence="1" id="KW-0812">Transmembrane</keyword>
<feature type="transmembrane region" description="Helical" evidence="1">
    <location>
        <begin position="20"/>
        <end position="40"/>
    </location>
</feature>
<evidence type="ECO:0000313" key="3">
    <source>
        <dbReference type="Proteomes" id="UP000534783"/>
    </source>
</evidence>
<comment type="caution">
    <text evidence="2">The sequence shown here is derived from an EMBL/GenBank/DDBJ whole genome shotgun (WGS) entry which is preliminary data.</text>
</comment>
<gene>
    <name evidence="2" type="ORF">MNODULE_01655</name>
</gene>
<dbReference type="EMBL" id="VTOW01000001">
    <property type="protein sequence ID" value="NKE69456.1"/>
    <property type="molecule type" value="Genomic_DNA"/>
</dbReference>
<evidence type="ECO:0000313" key="2">
    <source>
        <dbReference type="EMBL" id="NKE69456.1"/>
    </source>
</evidence>
<reference evidence="2 3" key="1">
    <citation type="journal article" date="2020" name="Nature">
        <title>Bacterial chemolithoautotrophy via manganese oxidation.</title>
        <authorList>
            <person name="Yu H."/>
            <person name="Leadbetter J.R."/>
        </authorList>
    </citation>
    <scope>NUCLEOTIDE SEQUENCE [LARGE SCALE GENOMIC DNA]</scope>
    <source>
        <strain evidence="2 3">Mn-1</strain>
    </source>
</reference>